<dbReference type="Gene3D" id="3.30.70.890">
    <property type="entry name" value="GHMP kinase, C-terminal domain"/>
    <property type="match status" value="1"/>
</dbReference>
<dbReference type="HAMAP" id="MF_00061">
    <property type="entry name" value="IspE"/>
    <property type="match status" value="1"/>
</dbReference>
<comment type="similarity">
    <text evidence="1 10">Belongs to the GHMP kinase family. IspE subfamily.</text>
</comment>
<dbReference type="GO" id="GO:0019288">
    <property type="term" value="P:isopentenyl diphosphate biosynthetic process, methylerythritol 4-phosphate pathway"/>
    <property type="evidence" value="ECO:0007669"/>
    <property type="project" value="UniProtKB-UniRule"/>
</dbReference>
<dbReference type="InterPro" id="IPR004424">
    <property type="entry name" value="IspE"/>
</dbReference>
<dbReference type="GO" id="GO:0016114">
    <property type="term" value="P:terpenoid biosynthetic process"/>
    <property type="evidence" value="ECO:0007669"/>
    <property type="project" value="UniProtKB-UniRule"/>
</dbReference>
<feature type="domain" description="GHMP kinase N-terminal" evidence="11">
    <location>
        <begin position="75"/>
        <end position="151"/>
    </location>
</feature>
<gene>
    <name evidence="10" type="primary">ispE</name>
    <name evidence="13" type="ORF">BECKFW1821C_GA0114237_101351</name>
</gene>
<dbReference type="PANTHER" id="PTHR43527">
    <property type="entry name" value="4-DIPHOSPHOCYTIDYL-2-C-METHYL-D-ERYTHRITOL KINASE, CHLOROPLASTIC"/>
    <property type="match status" value="1"/>
</dbReference>
<evidence type="ECO:0000256" key="7">
    <source>
        <dbReference type="ARBA" id="ARBA00022840"/>
    </source>
</evidence>
<feature type="domain" description="GHMP kinase C-terminal" evidence="12">
    <location>
        <begin position="230"/>
        <end position="287"/>
    </location>
</feature>
<comment type="function">
    <text evidence="10">Catalyzes the phosphorylation of the position 2 hydroxy group of 4-diphosphocytidyl-2C-methyl-D-erythritol.</text>
</comment>
<protein>
    <recommendedName>
        <fullName evidence="3 10">4-diphosphocytidyl-2-C-methyl-D-erythritol kinase</fullName>
        <shortName evidence="10">CMK</shortName>
        <ecNumber evidence="2 10">2.7.1.148</ecNumber>
    </recommendedName>
    <alternativeName>
        <fullName evidence="9 10">4-(cytidine-5'-diphospho)-2-C-methyl-D-erythritol kinase</fullName>
    </alternativeName>
</protein>
<evidence type="ECO:0000256" key="5">
    <source>
        <dbReference type="ARBA" id="ARBA00022741"/>
    </source>
</evidence>
<dbReference type="InterPro" id="IPR036554">
    <property type="entry name" value="GHMP_kinase_C_sf"/>
</dbReference>
<evidence type="ECO:0000313" key="13">
    <source>
        <dbReference type="EMBL" id="VFJ68098.1"/>
    </source>
</evidence>
<dbReference type="InterPro" id="IPR013750">
    <property type="entry name" value="GHMP_kinase_C_dom"/>
</dbReference>
<keyword evidence="8 10" id="KW-0414">Isoprene biosynthesis</keyword>
<dbReference type="PANTHER" id="PTHR43527:SF2">
    <property type="entry name" value="4-DIPHOSPHOCYTIDYL-2-C-METHYL-D-ERYTHRITOL KINASE, CHLOROPLASTIC"/>
    <property type="match status" value="1"/>
</dbReference>
<keyword evidence="4 10" id="KW-0808">Transferase</keyword>
<feature type="active site" evidence="10">
    <location>
        <position position="19"/>
    </location>
</feature>
<keyword evidence="5 10" id="KW-0547">Nucleotide-binding</keyword>
<comment type="catalytic activity">
    <reaction evidence="10">
        <text>4-CDP-2-C-methyl-D-erythritol + ATP = 4-CDP-2-C-methyl-D-erythritol 2-phosphate + ADP + H(+)</text>
        <dbReference type="Rhea" id="RHEA:18437"/>
        <dbReference type="ChEBI" id="CHEBI:15378"/>
        <dbReference type="ChEBI" id="CHEBI:30616"/>
        <dbReference type="ChEBI" id="CHEBI:57823"/>
        <dbReference type="ChEBI" id="CHEBI:57919"/>
        <dbReference type="ChEBI" id="CHEBI:456216"/>
        <dbReference type="EC" id="2.7.1.148"/>
    </reaction>
</comment>
<organism evidence="13">
    <name type="scientific">Candidatus Kentrum sp. FW</name>
    <dbReference type="NCBI Taxonomy" id="2126338"/>
    <lineage>
        <taxon>Bacteria</taxon>
        <taxon>Pseudomonadati</taxon>
        <taxon>Pseudomonadota</taxon>
        <taxon>Gammaproteobacteria</taxon>
        <taxon>Candidatus Kentrum</taxon>
    </lineage>
</organism>
<dbReference type="NCBIfam" id="TIGR00154">
    <property type="entry name" value="ispE"/>
    <property type="match status" value="1"/>
</dbReference>
<feature type="binding site" evidence="10">
    <location>
        <begin position="102"/>
        <end position="112"/>
    </location>
    <ligand>
        <name>ATP</name>
        <dbReference type="ChEBI" id="CHEBI:30616"/>
    </ligand>
</feature>
<dbReference type="PIRSF" id="PIRSF010376">
    <property type="entry name" value="IspE"/>
    <property type="match status" value="1"/>
</dbReference>
<accession>A0A450TKE8</accession>
<dbReference type="GO" id="GO:0005524">
    <property type="term" value="F:ATP binding"/>
    <property type="evidence" value="ECO:0007669"/>
    <property type="project" value="UniProtKB-UniRule"/>
</dbReference>
<feature type="active site" evidence="10">
    <location>
        <position position="144"/>
    </location>
</feature>
<evidence type="ECO:0000256" key="4">
    <source>
        <dbReference type="ARBA" id="ARBA00022679"/>
    </source>
</evidence>
<proteinExistence type="inferred from homology"/>
<evidence type="ECO:0000256" key="3">
    <source>
        <dbReference type="ARBA" id="ARBA00017473"/>
    </source>
</evidence>
<dbReference type="GO" id="GO:0050515">
    <property type="term" value="F:4-(cytidine 5'-diphospho)-2-C-methyl-D-erythritol kinase activity"/>
    <property type="evidence" value="ECO:0007669"/>
    <property type="project" value="UniProtKB-UniRule"/>
</dbReference>
<evidence type="ECO:0000256" key="1">
    <source>
        <dbReference type="ARBA" id="ARBA00009684"/>
    </source>
</evidence>
<name>A0A450TKE8_9GAMM</name>
<dbReference type="Gene3D" id="3.30.230.10">
    <property type="match status" value="1"/>
</dbReference>
<keyword evidence="6 10" id="KW-0418">Kinase</keyword>
<evidence type="ECO:0000256" key="6">
    <source>
        <dbReference type="ARBA" id="ARBA00022777"/>
    </source>
</evidence>
<evidence type="ECO:0000256" key="10">
    <source>
        <dbReference type="HAMAP-Rule" id="MF_00061"/>
    </source>
</evidence>
<dbReference type="AlphaFoldDB" id="A0A450TKE8"/>
<dbReference type="SUPFAM" id="SSF54211">
    <property type="entry name" value="Ribosomal protein S5 domain 2-like"/>
    <property type="match status" value="1"/>
</dbReference>
<dbReference type="Pfam" id="PF08544">
    <property type="entry name" value="GHMP_kinases_C"/>
    <property type="match status" value="1"/>
</dbReference>
<evidence type="ECO:0000256" key="9">
    <source>
        <dbReference type="ARBA" id="ARBA00032554"/>
    </source>
</evidence>
<dbReference type="InterPro" id="IPR020568">
    <property type="entry name" value="Ribosomal_Su5_D2-typ_SF"/>
</dbReference>
<dbReference type="SUPFAM" id="SSF55060">
    <property type="entry name" value="GHMP Kinase, C-terminal domain"/>
    <property type="match status" value="1"/>
</dbReference>
<comment type="pathway">
    <text evidence="10">Isoprenoid biosynthesis; isopentenyl diphosphate biosynthesis via DXP pathway; isopentenyl diphosphate from 1-deoxy-D-xylulose 5-phosphate: step 3/6.</text>
</comment>
<dbReference type="UniPathway" id="UPA00056">
    <property type="reaction ID" value="UER00094"/>
</dbReference>
<dbReference type="EMBL" id="CAADFE010000013">
    <property type="protein sequence ID" value="VFJ68098.1"/>
    <property type="molecule type" value="Genomic_DNA"/>
</dbReference>
<dbReference type="InterPro" id="IPR006204">
    <property type="entry name" value="GHMP_kinase_N_dom"/>
</dbReference>
<evidence type="ECO:0000259" key="11">
    <source>
        <dbReference type="Pfam" id="PF00288"/>
    </source>
</evidence>
<dbReference type="EC" id="2.7.1.148" evidence="2 10"/>
<sequence>MSTIPSNVTTGSRWPAPAKLNLFLHVTGRRPDGYHTLETVFQFLDLADDVMLRVREDGEIRRVTDLAGVPPEEDLVVRAAKALKSETATSLGVDIAMTKRIPMGGGLGGGSSDAATTLVGLNHIWGLGLDSETLAGIGLELGADVPVFVRGKAGFASGVGENLVSVEPEEPWYLVIYPGCSVATKEIFNAPDLTRTTPPIKIRGLPGVGGKIAEGEASPLPLSLFFAEAGNDCEAVVRARYPQVDAALAWLSRYSTARMTGTGSCIFAPFPEAEEAKRVLSMLPNSGDIGDGNGWLGFVTRGWNRSLLFEGMIDIRN</sequence>
<evidence type="ECO:0000259" key="12">
    <source>
        <dbReference type="Pfam" id="PF08544"/>
    </source>
</evidence>
<evidence type="ECO:0000256" key="2">
    <source>
        <dbReference type="ARBA" id="ARBA00012052"/>
    </source>
</evidence>
<reference evidence="13" key="1">
    <citation type="submission" date="2019-02" db="EMBL/GenBank/DDBJ databases">
        <authorList>
            <person name="Gruber-Vodicka R. H."/>
            <person name="Seah K. B. B."/>
        </authorList>
    </citation>
    <scope>NUCLEOTIDE SEQUENCE</scope>
    <source>
        <strain evidence="13">BECK_BZ131</strain>
    </source>
</reference>
<dbReference type="InterPro" id="IPR014721">
    <property type="entry name" value="Ribsml_uS5_D2-typ_fold_subgr"/>
</dbReference>
<evidence type="ECO:0000256" key="8">
    <source>
        <dbReference type="ARBA" id="ARBA00023229"/>
    </source>
</evidence>
<dbReference type="Pfam" id="PF00288">
    <property type="entry name" value="GHMP_kinases_N"/>
    <property type="match status" value="1"/>
</dbReference>
<keyword evidence="7 10" id="KW-0067">ATP-binding</keyword>